<evidence type="ECO:0000259" key="2">
    <source>
        <dbReference type="Pfam" id="PF05168"/>
    </source>
</evidence>
<evidence type="ECO:0000313" key="3">
    <source>
        <dbReference type="EMBL" id="KGE86637.1"/>
    </source>
</evidence>
<dbReference type="EMBL" id="JPOS01000076">
    <property type="protein sequence ID" value="KGE86637.1"/>
    <property type="molecule type" value="Genomic_DNA"/>
</dbReference>
<dbReference type="Proteomes" id="UP000029736">
    <property type="component" value="Unassembled WGS sequence"/>
</dbReference>
<organism evidence="3 4">
    <name type="scientific">Phaeodactylibacter xiamenensis</name>
    <dbReference type="NCBI Taxonomy" id="1524460"/>
    <lineage>
        <taxon>Bacteria</taxon>
        <taxon>Pseudomonadati</taxon>
        <taxon>Bacteroidota</taxon>
        <taxon>Saprospiria</taxon>
        <taxon>Saprospirales</taxon>
        <taxon>Haliscomenobacteraceae</taxon>
        <taxon>Phaeodactylibacter</taxon>
    </lineage>
</organism>
<dbReference type="InterPro" id="IPR052226">
    <property type="entry name" value="UPF0332_toxin"/>
</dbReference>
<keyword evidence="4" id="KW-1185">Reference proteome</keyword>
<evidence type="ECO:0000313" key="4">
    <source>
        <dbReference type="Proteomes" id="UP000029736"/>
    </source>
</evidence>
<comment type="caution">
    <text evidence="3">The sequence shown here is derived from an EMBL/GenBank/DDBJ whole genome shotgun (WGS) entry which is preliminary data.</text>
</comment>
<gene>
    <name evidence="3" type="ORF">IX84_20355</name>
</gene>
<dbReference type="Gene3D" id="1.20.120.330">
    <property type="entry name" value="Nucleotidyltransferases domain 2"/>
    <property type="match status" value="1"/>
</dbReference>
<evidence type="ECO:0000256" key="1">
    <source>
        <dbReference type="ARBA" id="ARBA00038248"/>
    </source>
</evidence>
<dbReference type="PANTHER" id="PTHR36565">
    <property type="entry name" value="UPF0332 PROTEIN TM_1000"/>
    <property type="match status" value="1"/>
</dbReference>
<proteinExistence type="inferred from homology"/>
<protein>
    <recommendedName>
        <fullName evidence="2">HEPN domain-containing protein</fullName>
    </recommendedName>
</protein>
<dbReference type="PANTHER" id="PTHR36565:SF1">
    <property type="entry name" value="UPF0332 PROTEIN TM_1000"/>
    <property type="match status" value="1"/>
</dbReference>
<feature type="domain" description="HEPN" evidence="2">
    <location>
        <begin position="11"/>
        <end position="125"/>
    </location>
</feature>
<dbReference type="RefSeq" id="WP_044224531.1">
    <property type="nucleotide sequence ID" value="NZ_JBKAGJ010000039.1"/>
</dbReference>
<accession>A0A098S5Y1</accession>
<dbReference type="Pfam" id="PF05168">
    <property type="entry name" value="HEPN"/>
    <property type="match status" value="1"/>
</dbReference>
<comment type="similarity">
    <text evidence="1">Belongs to the UPF0332 family.</text>
</comment>
<sequence>MSYSNKDLVAFRIHKAKETFRDAQLLLEAMRWDSAANRLYYASFYMVSAYMAKQEIRVTTHSGIKSRFNQELIKTGKIEKELGVAFNKLFAMRQDADYEDFEEIDEKAIQPMAAQVQKLLDQLEKLLQD</sequence>
<reference evidence="3 4" key="1">
    <citation type="journal article" date="2014" name="Int. J. Syst. Evol. Microbiol.">
        <title>Phaeodactylibacter xiamenensis gen. nov., sp. nov., a member of the family Saprospiraceae isolated from the marine alga Phaeodactylum tricornutum.</title>
        <authorList>
            <person name="Chen Z.Jr."/>
            <person name="Lei X."/>
            <person name="Lai Q."/>
            <person name="Li Y."/>
            <person name="Zhang B."/>
            <person name="Zhang J."/>
            <person name="Zhang H."/>
            <person name="Yang L."/>
            <person name="Zheng W."/>
            <person name="Tian Y."/>
            <person name="Yu Z."/>
            <person name="Xu H.Jr."/>
            <person name="Zheng T."/>
        </authorList>
    </citation>
    <scope>NUCLEOTIDE SEQUENCE [LARGE SCALE GENOMIC DNA]</scope>
    <source>
        <strain evidence="3 4">KD52</strain>
    </source>
</reference>
<name>A0A098S5Y1_9BACT</name>
<dbReference type="AlphaFoldDB" id="A0A098S5Y1"/>
<dbReference type="OrthoDB" id="1494057at2"/>
<dbReference type="InterPro" id="IPR007842">
    <property type="entry name" value="HEPN_dom"/>
</dbReference>